<feature type="compositionally biased region" description="Basic and acidic residues" evidence="1">
    <location>
        <begin position="251"/>
        <end position="261"/>
    </location>
</feature>
<gene>
    <name evidence="2" type="ORF">LKMONMHP_2919</name>
</gene>
<dbReference type="RefSeq" id="WP_238311847.1">
    <property type="nucleotide sequence ID" value="NZ_BPQV01000008.1"/>
</dbReference>
<protein>
    <recommendedName>
        <fullName evidence="4">CYTH domain-containing protein</fullName>
    </recommendedName>
</protein>
<feature type="compositionally biased region" description="Low complexity" evidence="1">
    <location>
        <begin position="240"/>
        <end position="249"/>
    </location>
</feature>
<feature type="compositionally biased region" description="Low complexity" evidence="1">
    <location>
        <begin position="222"/>
        <end position="233"/>
    </location>
</feature>
<feature type="compositionally biased region" description="Pro residues" evidence="1">
    <location>
        <begin position="175"/>
        <end position="191"/>
    </location>
</feature>
<organism evidence="2 3">
    <name type="scientific">Methylobacterium organophilum</name>
    <dbReference type="NCBI Taxonomy" id="410"/>
    <lineage>
        <taxon>Bacteria</taxon>
        <taxon>Pseudomonadati</taxon>
        <taxon>Pseudomonadota</taxon>
        <taxon>Alphaproteobacteria</taxon>
        <taxon>Hyphomicrobiales</taxon>
        <taxon>Methylobacteriaceae</taxon>
        <taxon>Methylobacterium</taxon>
    </lineage>
</organism>
<name>A0ABQ4TAZ8_METOR</name>
<accession>A0ABQ4TAZ8</accession>
<sequence length="345" mass="36477">MSVVRRFLIAPSLVRLLRKERGGTRTTEGFFAPQGGRTSMVRIEGQECHLILAVPGAPEERTVVPRAHGDALLDVCPGKAIYERTTIPLGNGREAQIDRYTTPAGLDMVGVRFDNEDQARGFLPPVWFGQEVSSDAAYERSAIALQGPPRPGEVSLSNAALEAVLDLIEPRFGLRPPPAPPPSAPPKPPESTRPFEAPKPAEAKAAELASAVPPAPEPPQPAEAAAAAPEPAEAAPPEPVTVAEEAAPEAPKPDEAPKALEGDNAVDALKRMVEQNGASAEAKGEARPANPNGSQDARIDDVIESLSQALGAALQQPRSPEPPPAEDDVAASFERWTVRPRRTQG</sequence>
<comment type="caution">
    <text evidence="2">The sequence shown here is derived from an EMBL/GenBank/DDBJ whole genome shotgun (WGS) entry which is preliminary data.</text>
</comment>
<reference evidence="2" key="2">
    <citation type="submission" date="2021-08" db="EMBL/GenBank/DDBJ databases">
        <authorList>
            <person name="Tani A."/>
            <person name="Ola A."/>
            <person name="Ogura Y."/>
            <person name="Katsura K."/>
            <person name="Hayashi T."/>
        </authorList>
    </citation>
    <scope>NUCLEOTIDE SEQUENCE</scope>
    <source>
        <strain evidence="2">NBRC 15689</strain>
    </source>
</reference>
<dbReference type="InterPro" id="IPR033469">
    <property type="entry name" value="CYTH-like_dom_sf"/>
</dbReference>
<evidence type="ECO:0000256" key="1">
    <source>
        <dbReference type="SAM" id="MobiDB-lite"/>
    </source>
</evidence>
<evidence type="ECO:0008006" key="4">
    <source>
        <dbReference type="Google" id="ProtNLM"/>
    </source>
</evidence>
<dbReference type="SUPFAM" id="SSF55154">
    <property type="entry name" value="CYTH-like phosphatases"/>
    <property type="match status" value="1"/>
</dbReference>
<dbReference type="EMBL" id="BPQV01000008">
    <property type="protein sequence ID" value="GJE28055.1"/>
    <property type="molecule type" value="Genomic_DNA"/>
</dbReference>
<dbReference type="Gene3D" id="2.40.320.10">
    <property type="entry name" value="Hypothetical Protein Pfu-838710-001"/>
    <property type="match status" value="1"/>
</dbReference>
<feature type="region of interest" description="Disordered" evidence="1">
    <location>
        <begin position="172"/>
        <end position="345"/>
    </location>
</feature>
<evidence type="ECO:0000313" key="2">
    <source>
        <dbReference type="EMBL" id="GJE28055.1"/>
    </source>
</evidence>
<dbReference type="Proteomes" id="UP001055156">
    <property type="component" value="Unassembled WGS sequence"/>
</dbReference>
<keyword evidence="3" id="KW-1185">Reference proteome</keyword>
<reference evidence="2" key="1">
    <citation type="journal article" date="2021" name="Front. Microbiol.">
        <title>Comprehensive Comparative Genomics and Phenotyping of Methylobacterium Species.</title>
        <authorList>
            <person name="Alessa O."/>
            <person name="Ogura Y."/>
            <person name="Fujitani Y."/>
            <person name="Takami H."/>
            <person name="Hayashi T."/>
            <person name="Sahin N."/>
            <person name="Tani A."/>
        </authorList>
    </citation>
    <scope>NUCLEOTIDE SEQUENCE</scope>
    <source>
        <strain evidence="2">NBRC 15689</strain>
    </source>
</reference>
<proteinExistence type="predicted"/>
<evidence type="ECO:0000313" key="3">
    <source>
        <dbReference type="Proteomes" id="UP001055156"/>
    </source>
</evidence>